<dbReference type="RefSeq" id="WP_210658998.1">
    <property type="nucleotide sequence ID" value="NZ_JAGKQQ010000001.1"/>
</dbReference>
<keyword evidence="2" id="KW-1185">Reference proteome</keyword>
<gene>
    <name evidence="1" type="ORF">J8F10_26110</name>
</gene>
<dbReference type="InterPro" id="IPR010869">
    <property type="entry name" value="DUF1501"/>
</dbReference>
<proteinExistence type="predicted"/>
<dbReference type="InterPro" id="IPR017850">
    <property type="entry name" value="Alkaline_phosphatase_core_sf"/>
</dbReference>
<dbReference type="Pfam" id="PF07394">
    <property type="entry name" value="DUF1501"/>
    <property type="match status" value="1"/>
</dbReference>
<evidence type="ECO:0000313" key="2">
    <source>
        <dbReference type="Proteomes" id="UP000676565"/>
    </source>
</evidence>
<sequence length="473" mass="50913">MSILSHPYLTRRDAIQAGAVGLLGFGLGELNALRAADKHAAKSVIYVFLSGGLAQHESFDPKPDAPDAIRGEFGSIATKTPGLRVTEHLPKLAACSDKWCVVRSLTHKSNDHSLAHHVMLTGRSDTPVGFNPSAPKPTDHPSLASIAGAVTKARNNLPPALVLPDKIVHNSGRVLPGQFAGVMGRARDPWFLEASAFEPKAYGAYPEYEFDHQQRPFDAKRKAFTIPDLSLPQGVDGDRFGGRLNVLKHLDAQRKALEENANTGAFGRSRADAVSLLTDARVRAAFDLNRAPARDLERYGNNAFGWSLLMSARLVEAGVNLVQVNLGNNESWDTHGNAFPNLKDKLLPPTDRALSALLGDLDQRGLLDSTLVVMAGEFGRTPRISTLPQHYKGPGRDHWGAVQSVWLAGGGVKGGRVVGSSDKSGAYPATDPQSPENFAATIYSALGLPKTAAWHDAETRPHHLYQADPMPVT</sequence>
<dbReference type="Proteomes" id="UP000676565">
    <property type="component" value="Unassembled WGS sequence"/>
</dbReference>
<protein>
    <submittedName>
        <fullName evidence="1">DUF1501 domain-containing protein</fullName>
    </submittedName>
</protein>
<dbReference type="PANTHER" id="PTHR43737">
    <property type="entry name" value="BLL7424 PROTEIN"/>
    <property type="match status" value="1"/>
</dbReference>
<dbReference type="EMBL" id="JAGKQQ010000001">
    <property type="protein sequence ID" value="MBP3958735.1"/>
    <property type="molecule type" value="Genomic_DNA"/>
</dbReference>
<dbReference type="PANTHER" id="PTHR43737:SF1">
    <property type="entry name" value="DUF1501 DOMAIN-CONTAINING PROTEIN"/>
    <property type="match status" value="1"/>
</dbReference>
<organism evidence="1 2">
    <name type="scientific">Gemmata palustris</name>
    <dbReference type="NCBI Taxonomy" id="2822762"/>
    <lineage>
        <taxon>Bacteria</taxon>
        <taxon>Pseudomonadati</taxon>
        <taxon>Planctomycetota</taxon>
        <taxon>Planctomycetia</taxon>
        <taxon>Gemmatales</taxon>
        <taxon>Gemmataceae</taxon>
        <taxon>Gemmata</taxon>
    </lineage>
</organism>
<name>A0ABS5BYB8_9BACT</name>
<reference evidence="1 2" key="1">
    <citation type="submission" date="2021-04" db="EMBL/GenBank/DDBJ databases">
        <authorList>
            <person name="Ivanova A."/>
        </authorList>
    </citation>
    <scope>NUCLEOTIDE SEQUENCE [LARGE SCALE GENOMIC DNA]</scope>
    <source>
        <strain evidence="1 2">G18</strain>
    </source>
</reference>
<comment type="caution">
    <text evidence="1">The sequence shown here is derived from an EMBL/GenBank/DDBJ whole genome shotgun (WGS) entry which is preliminary data.</text>
</comment>
<dbReference type="SUPFAM" id="SSF53649">
    <property type="entry name" value="Alkaline phosphatase-like"/>
    <property type="match status" value="1"/>
</dbReference>
<evidence type="ECO:0000313" key="1">
    <source>
        <dbReference type="EMBL" id="MBP3958735.1"/>
    </source>
</evidence>
<accession>A0ABS5BYB8</accession>